<evidence type="ECO:0000256" key="7">
    <source>
        <dbReference type="ARBA" id="ARBA00023004"/>
    </source>
</evidence>
<dbReference type="Gene3D" id="3.40.50.300">
    <property type="entry name" value="P-loop containing nucleotide triphosphate hydrolases"/>
    <property type="match status" value="1"/>
</dbReference>
<evidence type="ECO:0000256" key="1">
    <source>
        <dbReference type="ARBA" id="ARBA00004202"/>
    </source>
</evidence>
<evidence type="ECO:0000256" key="4">
    <source>
        <dbReference type="ARBA" id="ARBA00022496"/>
    </source>
</evidence>
<evidence type="ECO:0000256" key="9">
    <source>
        <dbReference type="ARBA" id="ARBA00023136"/>
    </source>
</evidence>
<keyword evidence="6 11" id="KW-0067">ATP-binding</keyword>
<keyword evidence="12" id="KW-1185">Reference proteome</keyword>
<comment type="caution">
    <text evidence="11">The sequence shown here is derived from an EMBL/GenBank/DDBJ whole genome shotgun (WGS) entry which is preliminary data.</text>
</comment>
<proteinExistence type="predicted"/>
<dbReference type="AlphaFoldDB" id="A0A1L8RKR0"/>
<dbReference type="InterPro" id="IPR003439">
    <property type="entry name" value="ABC_transporter-like_ATP-bd"/>
</dbReference>
<dbReference type="InterPro" id="IPR051535">
    <property type="entry name" value="Siderophore_ABC-ATPase"/>
</dbReference>
<keyword evidence="5" id="KW-0547">Nucleotide-binding</keyword>
<keyword evidence="8" id="KW-0406">Ion transport</keyword>
<gene>
    <name evidence="11" type="ORF">RU97_GL000518</name>
</gene>
<dbReference type="FunFam" id="3.40.50.300:FF:000134">
    <property type="entry name" value="Iron-enterobactin ABC transporter ATP-binding protein"/>
    <property type="match status" value="1"/>
</dbReference>
<dbReference type="PROSITE" id="PS00211">
    <property type="entry name" value="ABC_TRANSPORTER_1"/>
    <property type="match status" value="1"/>
</dbReference>
<evidence type="ECO:0000313" key="11">
    <source>
        <dbReference type="EMBL" id="OJG20285.1"/>
    </source>
</evidence>
<dbReference type="EMBL" id="JXKH01000001">
    <property type="protein sequence ID" value="OJG20285.1"/>
    <property type="molecule type" value="Genomic_DNA"/>
</dbReference>
<dbReference type="Pfam" id="PF00005">
    <property type="entry name" value="ABC_tran"/>
    <property type="match status" value="1"/>
</dbReference>
<dbReference type="PROSITE" id="PS50893">
    <property type="entry name" value="ABC_TRANSPORTER_2"/>
    <property type="match status" value="1"/>
</dbReference>
<dbReference type="CDD" id="cd03214">
    <property type="entry name" value="ABC_Iron-Siderophores_B12_Hemin"/>
    <property type="match status" value="1"/>
</dbReference>
<feature type="domain" description="ABC transporter" evidence="10">
    <location>
        <begin position="4"/>
        <end position="240"/>
    </location>
</feature>
<dbReference type="InterPro" id="IPR017871">
    <property type="entry name" value="ABC_transporter-like_CS"/>
</dbReference>
<evidence type="ECO:0000256" key="6">
    <source>
        <dbReference type="ARBA" id="ARBA00022840"/>
    </source>
</evidence>
<dbReference type="GO" id="GO:0016887">
    <property type="term" value="F:ATP hydrolysis activity"/>
    <property type="evidence" value="ECO:0007669"/>
    <property type="project" value="InterPro"/>
</dbReference>
<dbReference type="RefSeq" id="WP_067392611.1">
    <property type="nucleotide sequence ID" value="NZ_JXKH01000001.1"/>
</dbReference>
<dbReference type="InterPro" id="IPR003593">
    <property type="entry name" value="AAA+_ATPase"/>
</dbReference>
<dbReference type="SUPFAM" id="SSF52540">
    <property type="entry name" value="P-loop containing nucleoside triphosphate hydrolases"/>
    <property type="match status" value="1"/>
</dbReference>
<accession>A0A1L8RKR0</accession>
<name>A0A1L8RKR0_9ENTE</name>
<keyword evidence="7" id="KW-0408">Iron</keyword>
<dbReference type="PANTHER" id="PTHR42771:SF4">
    <property type="entry name" value="IRON(3+)-HYDROXAMATE IMPORT ATP-BINDING PROTEIN FHUC"/>
    <property type="match status" value="1"/>
</dbReference>
<organism evidence="11 12">
    <name type="scientific">Enterococcus canis</name>
    <dbReference type="NCBI Taxonomy" id="214095"/>
    <lineage>
        <taxon>Bacteria</taxon>
        <taxon>Bacillati</taxon>
        <taxon>Bacillota</taxon>
        <taxon>Bacilli</taxon>
        <taxon>Lactobacillales</taxon>
        <taxon>Enterococcaceae</taxon>
        <taxon>Enterococcus</taxon>
    </lineage>
</organism>
<dbReference type="GO" id="GO:0005886">
    <property type="term" value="C:plasma membrane"/>
    <property type="evidence" value="ECO:0007669"/>
    <property type="project" value="UniProtKB-SubCell"/>
</dbReference>
<evidence type="ECO:0000256" key="3">
    <source>
        <dbReference type="ARBA" id="ARBA00022475"/>
    </source>
</evidence>
<dbReference type="SMART" id="SM00382">
    <property type="entry name" value="AAA"/>
    <property type="match status" value="1"/>
</dbReference>
<dbReference type="Proteomes" id="UP000181884">
    <property type="component" value="Unassembled WGS sequence"/>
</dbReference>
<dbReference type="STRING" id="214095.RU97_GL000518"/>
<evidence type="ECO:0000313" key="12">
    <source>
        <dbReference type="Proteomes" id="UP000181884"/>
    </source>
</evidence>
<protein>
    <submittedName>
        <fullName evidence="11">Ferrichrome ABC transporter ATP-binding protein</fullName>
    </submittedName>
</protein>
<dbReference type="GO" id="GO:0005524">
    <property type="term" value="F:ATP binding"/>
    <property type="evidence" value="ECO:0007669"/>
    <property type="project" value="UniProtKB-KW"/>
</dbReference>
<reference evidence="11 12" key="1">
    <citation type="submission" date="2014-12" db="EMBL/GenBank/DDBJ databases">
        <title>Draft genome sequences of 29 type strains of Enterococci.</title>
        <authorList>
            <person name="Zhong Z."/>
            <person name="Sun Z."/>
            <person name="Liu W."/>
            <person name="Zhang W."/>
            <person name="Zhang H."/>
        </authorList>
    </citation>
    <scope>NUCLEOTIDE SEQUENCE [LARGE SCALE GENOMIC DNA]</scope>
    <source>
        <strain evidence="11 12">DSM 17029</strain>
    </source>
</reference>
<evidence type="ECO:0000256" key="8">
    <source>
        <dbReference type="ARBA" id="ARBA00023065"/>
    </source>
</evidence>
<evidence type="ECO:0000259" key="10">
    <source>
        <dbReference type="PROSITE" id="PS50893"/>
    </source>
</evidence>
<keyword evidence="3" id="KW-1003">Cell membrane</keyword>
<dbReference type="InterPro" id="IPR027417">
    <property type="entry name" value="P-loop_NTPase"/>
</dbReference>
<keyword evidence="4" id="KW-0410">Iron transport</keyword>
<comment type="subcellular location">
    <subcellularLocation>
        <location evidence="1">Cell membrane</location>
        <topology evidence="1">Peripheral membrane protein</topology>
    </subcellularLocation>
</comment>
<dbReference type="GO" id="GO:0006826">
    <property type="term" value="P:iron ion transport"/>
    <property type="evidence" value="ECO:0007669"/>
    <property type="project" value="UniProtKB-KW"/>
</dbReference>
<keyword evidence="2" id="KW-0813">Transport</keyword>
<keyword evidence="9" id="KW-0472">Membrane</keyword>
<sequence>MDILSINQLETGYDRTVVSQGLDHHFESDTITSIIGPNGCGKTTLLKTIARILPNLSGSVLLNGKQLNQYSSKEIAQELAILSQTSETQIDLSVFDLVSFGRYPYQSGWHSLDKEDEKAIQWALEVTGLTAIARQSVATLSGGQRQRVWIAMALVQDTDIVLLDEPTTYLDPAHQLEVLNVLKMINMERKKTIIMTIHDINLASRFSDQIIAMKEGRIVKEGTPGEVITEPLLKEVFDITAEIICHAKSQRPLMVSYEVGSTV</sequence>
<evidence type="ECO:0000256" key="5">
    <source>
        <dbReference type="ARBA" id="ARBA00022741"/>
    </source>
</evidence>
<dbReference type="PANTHER" id="PTHR42771">
    <property type="entry name" value="IRON(3+)-HYDROXAMATE IMPORT ATP-BINDING PROTEIN FHUC"/>
    <property type="match status" value="1"/>
</dbReference>
<evidence type="ECO:0000256" key="2">
    <source>
        <dbReference type="ARBA" id="ARBA00022448"/>
    </source>
</evidence>